<dbReference type="CDD" id="cd18773">
    <property type="entry name" value="PDC1_HK_sensor"/>
    <property type="match status" value="1"/>
</dbReference>
<dbReference type="EMBL" id="NCBC01000964">
    <property type="protein sequence ID" value="OYV71879.1"/>
    <property type="molecule type" value="Genomic_DNA"/>
</dbReference>
<accession>A0A257SFE3</accession>
<protein>
    <recommendedName>
        <fullName evidence="4">Cache domain-containing protein</fullName>
    </recommendedName>
</protein>
<evidence type="ECO:0008006" key="4">
    <source>
        <dbReference type="Google" id="ProtNLM"/>
    </source>
</evidence>
<dbReference type="Gene3D" id="3.30.450.20">
    <property type="entry name" value="PAS domain"/>
    <property type="match status" value="1"/>
</dbReference>
<sequence length="301" mass="33385">MAFFRSDSGILWGVTTIFVALALLFAGLALWRAINLQQSTKANFRDRAEIVATRTADAVAVNINARFHDLAFLKNAFFAEDTSHLLPSAQVLSAFAAFQHTHPAVSAINIQDPSGDRIVWSSVKQPARPITPDKDFSPLPGYPDRFLGRVAYAQRTHAWVFTMRQRIRDNEGHVLGFIGSPFLLANLGMIHTPPELQSVVVMRPHGQVVSVWKDGRWMPPDTPLAPVDGEVVVPVPGYPWDLHVQWTAAALNHAFWQMERKRLPIFLMGLFFIAGMGPWAGRMRMRPGTCAGGGSAPRCHD</sequence>
<keyword evidence="1" id="KW-0472">Membrane</keyword>
<proteinExistence type="predicted"/>
<keyword evidence="1" id="KW-1133">Transmembrane helix</keyword>
<name>A0A257SFE3_9PROT</name>
<evidence type="ECO:0000313" key="2">
    <source>
        <dbReference type="EMBL" id="OYV71879.1"/>
    </source>
</evidence>
<evidence type="ECO:0000313" key="3">
    <source>
        <dbReference type="Proteomes" id="UP000216779"/>
    </source>
</evidence>
<organism evidence="2 3">
    <name type="scientific">Acidithiobacillus ferrivorans</name>
    <dbReference type="NCBI Taxonomy" id="160808"/>
    <lineage>
        <taxon>Bacteria</taxon>
        <taxon>Pseudomonadati</taxon>
        <taxon>Pseudomonadota</taxon>
        <taxon>Acidithiobacillia</taxon>
        <taxon>Acidithiobacillales</taxon>
        <taxon>Acidithiobacillaceae</taxon>
        <taxon>Acidithiobacillus</taxon>
    </lineage>
</organism>
<evidence type="ECO:0000256" key="1">
    <source>
        <dbReference type="SAM" id="Phobius"/>
    </source>
</evidence>
<gene>
    <name evidence="2" type="ORF">B7Z70_15765</name>
</gene>
<dbReference type="Proteomes" id="UP000216779">
    <property type="component" value="Unassembled WGS sequence"/>
</dbReference>
<comment type="caution">
    <text evidence="2">The sequence shown here is derived from an EMBL/GenBank/DDBJ whole genome shotgun (WGS) entry which is preliminary data.</text>
</comment>
<dbReference type="AlphaFoldDB" id="A0A257SFE3"/>
<feature type="transmembrane region" description="Helical" evidence="1">
    <location>
        <begin position="263"/>
        <end position="281"/>
    </location>
</feature>
<keyword evidence="1" id="KW-0812">Transmembrane</keyword>
<reference evidence="2 3" key="1">
    <citation type="submission" date="2017-03" db="EMBL/GenBank/DDBJ databases">
        <title>Lifting the veil on microbial sulfur biogeochemistry in mining wastewaters.</title>
        <authorList>
            <person name="Kantor R.S."/>
            <person name="Colenbrander Nelson T."/>
            <person name="Marshall S."/>
            <person name="Bennett D."/>
            <person name="Apte S."/>
            <person name="Camacho D."/>
            <person name="Thomas B.C."/>
            <person name="Warren L.A."/>
            <person name="Banfield J.F."/>
        </authorList>
    </citation>
    <scope>NUCLEOTIDE SEQUENCE [LARGE SCALE GENOMIC DNA]</scope>
    <source>
        <strain evidence="2">21-59-9</strain>
    </source>
</reference>
<feature type="transmembrane region" description="Helical" evidence="1">
    <location>
        <begin position="12"/>
        <end position="31"/>
    </location>
</feature>